<feature type="transmembrane region" description="Helical" evidence="5">
    <location>
        <begin position="86"/>
        <end position="108"/>
    </location>
</feature>
<evidence type="ECO:0000313" key="6">
    <source>
        <dbReference type="EMBL" id="KAK2165805.1"/>
    </source>
</evidence>
<keyword evidence="2 5" id="KW-0812">Transmembrane</keyword>
<dbReference type="AlphaFoldDB" id="A0AAD9NDB2"/>
<feature type="transmembrane region" description="Helical" evidence="5">
    <location>
        <begin position="120"/>
        <end position="145"/>
    </location>
</feature>
<evidence type="ECO:0000256" key="3">
    <source>
        <dbReference type="ARBA" id="ARBA00022989"/>
    </source>
</evidence>
<gene>
    <name evidence="6" type="ORF">LSH36_45g09004</name>
</gene>
<evidence type="ECO:0000256" key="4">
    <source>
        <dbReference type="ARBA" id="ARBA00023136"/>
    </source>
</evidence>
<dbReference type="Gene3D" id="1.20.140.150">
    <property type="match status" value="1"/>
</dbReference>
<dbReference type="GO" id="GO:0016020">
    <property type="term" value="C:membrane"/>
    <property type="evidence" value="ECO:0007669"/>
    <property type="project" value="UniProtKB-SubCell"/>
</dbReference>
<organism evidence="6 7">
    <name type="scientific">Paralvinella palmiformis</name>
    <dbReference type="NCBI Taxonomy" id="53620"/>
    <lineage>
        <taxon>Eukaryota</taxon>
        <taxon>Metazoa</taxon>
        <taxon>Spiralia</taxon>
        <taxon>Lophotrochozoa</taxon>
        <taxon>Annelida</taxon>
        <taxon>Polychaeta</taxon>
        <taxon>Sedentaria</taxon>
        <taxon>Canalipalpata</taxon>
        <taxon>Terebellida</taxon>
        <taxon>Terebelliformia</taxon>
        <taxon>Alvinellidae</taxon>
        <taxon>Paralvinella</taxon>
    </lineage>
</organism>
<comment type="caution">
    <text evidence="6">The sequence shown here is derived from an EMBL/GenBank/DDBJ whole genome shotgun (WGS) entry which is preliminary data.</text>
</comment>
<dbReference type="Proteomes" id="UP001208570">
    <property type="component" value="Unassembled WGS sequence"/>
</dbReference>
<name>A0AAD9NDB2_9ANNE</name>
<keyword evidence="4 5" id="KW-0472">Membrane</keyword>
<keyword evidence="3 5" id="KW-1133">Transmembrane helix</keyword>
<dbReference type="Pfam" id="PF13903">
    <property type="entry name" value="Claudin_2"/>
    <property type="match status" value="1"/>
</dbReference>
<dbReference type="EMBL" id="JAODUP010000045">
    <property type="protein sequence ID" value="KAK2165805.1"/>
    <property type="molecule type" value="Genomic_DNA"/>
</dbReference>
<dbReference type="PANTHER" id="PTHR21284">
    <property type="entry name" value="EG:80H7.2 PROTEIN"/>
    <property type="match status" value="1"/>
</dbReference>
<evidence type="ECO:0000256" key="2">
    <source>
        <dbReference type="ARBA" id="ARBA00022692"/>
    </source>
</evidence>
<keyword evidence="7" id="KW-1185">Reference proteome</keyword>
<evidence type="ECO:0000256" key="5">
    <source>
        <dbReference type="SAM" id="Phobius"/>
    </source>
</evidence>
<proteinExistence type="predicted"/>
<dbReference type="InterPro" id="IPR004031">
    <property type="entry name" value="PMP22/EMP/MP20/Claudin"/>
</dbReference>
<comment type="subcellular location">
    <subcellularLocation>
        <location evidence="1">Membrane</location>
        <topology evidence="1">Multi-pass membrane protein</topology>
    </subcellularLocation>
</comment>
<dbReference type="PANTHER" id="PTHR21284:SF12">
    <property type="entry name" value="EG:80H7.2 PROTEIN"/>
    <property type="match status" value="1"/>
</dbReference>
<accession>A0AAD9NDB2</accession>
<sequence length="210" mass="24205">MASKLPYLLAFSLYIGAFVLCAIGYGTGYWFVAKGNSRLFLRLGLWEACFNGYEHTSDYVGKAYYGCWWIFHKEYSYIRDWIMPSWFIACQTLMTFAIVTMFATMGLFPMAGKDSDNTRMLNITVFATLFTTLCIAITVIIFGVMIGEDRTWVPRPDIDKLGWSYGLVVVSGFMTAFSFISLSIYTLMRKWELLPREDEKVRMMPPMPRV</sequence>
<reference evidence="6" key="1">
    <citation type="journal article" date="2023" name="Mol. Biol. Evol.">
        <title>Third-Generation Sequencing Reveals the Adaptive Role of the Epigenome in Three Deep-Sea Polychaetes.</title>
        <authorList>
            <person name="Perez M."/>
            <person name="Aroh O."/>
            <person name="Sun Y."/>
            <person name="Lan Y."/>
            <person name="Juniper S.K."/>
            <person name="Young C.R."/>
            <person name="Angers B."/>
            <person name="Qian P.Y."/>
        </authorList>
    </citation>
    <scope>NUCLEOTIDE SEQUENCE</scope>
    <source>
        <strain evidence="6">P08H-3</strain>
    </source>
</reference>
<feature type="transmembrane region" description="Helical" evidence="5">
    <location>
        <begin position="7"/>
        <end position="32"/>
    </location>
</feature>
<evidence type="ECO:0000256" key="1">
    <source>
        <dbReference type="ARBA" id="ARBA00004141"/>
    </source>
</evidence>
<feature type="transmembrane region" description="Helical" evidence="5">
    <location>
        <begin position="165"/>
        <end position="187"/>
    </location>
</feature>
<protein>
    <submittedName>
        <fullName evidence="6">Uncharacterized protein</fullName>
    </submittedName>
</protein>
<evidence type="ECO:0000313" key="7">
    <source>
        <dbReference type="Proteomes" id="UP001208570"/>
    </source>
</evidence>